<dbReference type="Proteomes" id="UP000293345">
    <property type="component" value="Unassembled WGS sequence"/>
</dbReference>
<gene>
    <name evidence="1" type="ORF">ET524_08930</name>
</gene>
<proteinExistence type="predicted"/>
<dbReference type="AlphaFoldDB" id="A0A4Q2K2N8"/>
<name>A0A4Q2K2N8_9ACTN</name>
<dbReference type="EMBL" id="SDPW01000001">
    <property type="protein sequence ID" value="RXZ54590.1"/>
    <property type="molecule type" value="Genomic_DNA"/>
</dbReference>
<protein>
    <recommendedName>
        <fullName evidence="3">DUF559 domain-containing protein</fullName>
    </recommendedName>
</protein>
<comment type="caution">
    <text evidence="1">The sequence shown here is derived from an EMBL/GenBank/DDBJ whole genome shotgun (WGS) entry which is preliminary data.</text>
</comment>
<dbReference type="RefSeq" id="WP_129425117.1">
    <property type="nucleotide sequence ID" value="NZ_SDPW01000001.1"/>
</dbReference>
<dbReference type="OrthoDB" id="3191224at2"/>
<evidence type="ECO:0000313" key="2">
    <source>
        <dbReference type="Proteomes" id="UP000293345"/>
    </source>
</evidence>
<organism evidence="1 2">
    <name type="scientific">Senegalimassilia faecalis</name>
    <dbReference type="NCBI Taxonomy" id="2509433"/>
    <lineage>
        <taxon>Bacteria</taxon>
        <taxon>Bacillati</taxon>
        <taxon>Actinomycetota</taxon>
        <taxon>Coriobacteriia</taxon>
        <taxon>Coriobacteriales</taxon>
        <taxon>Coriobacteriaceae</taxon>
        <taxon>Senegalimassilia</taxon>
    </lineage>
</organism>
<accession>A0A4Q2K2N8</accession>
<reference evidence="1 2" key="1">
    <citation type="submission" date="2019-01" db="EMBL/GenBank/DDBJ databases">
        <title>Senegalimassilia sp. nov. KGMB04484 isolated human feces.</title>
        <authorList>
            <person name="Han K.-I."/>
            <person name="Kim J.-S."/>
            <person name="Lee K.C."/>
            <person name="Suh M.K."/>
            <person name="Eom M.K."/>
            <person name="Lee J.H."/>
            <person name="Park S.-H."/>
            <person name="Kang S.W."/>
            <person name="Park J.-E."/>
            <person name="Oh B.S."/>
            <person name="Yu S.Y."/>
            <person name="Choi S.-H."/>
            <person name="Lee D.H."/>
            <person name="Yoon H."/>
            <person name="Kim B.-Y."/>
            <person name="Lee J.H."/>
            <person name="Lee J.-S."/>
        </authorList>
    </citation>
    <scope>NUCLEOTIDE SEQUENCE [LARGE SCALE GENOMIC DNA]</scope>
    <source>
        <strain evidence="1 2">KGMB04484</strain>
    </source>
</reference>
<evidence type="ECO:0000313" key="1">
    <source>
        <dbReference type="EMBL" id="RXZ54590.1"/>
    </source>
</evidence>
<keyword evidence="2" id="KW-1185">Reference proteome</keyword>
<sequence length="352" mass="39316">MEETLCDISAFHLHRTPPQVLALMPTVPAAQTDKTRNRLKRHPLVRHVVGPTIHFMVTNRRKRSSAKCIRSHLASTELPFGCVQTTDLGINVTSPLFTLLQLAQHLSEEHLAMAMYEFCGTFSVFKPSTEIEDLLATAQQAGTLPANSWRRVTGQDGKPTSLWQRSPLISLDELRQFAVATKGMRGNRRFAKAAKTVTGATASPFEAQTSILLTQSRRKGGEGFPAFTNNQRIALSPAASMLANRSTCYADLLFDQRKGKKPLIIECQGRIAHDNTASAVSDANRTVALQHMGYEVVLLSYEQIALADRFDAVKRLLASHLGITYRRKTKNLRKREHDLRRNIFINWETLAA</sequence>
<evidence type="ECO:0008006" key="3">
    <source>
        <dbReference type="Google" id="ProtNLM"/>
    </source>
</evidence>